<reference evidence="1 2" key="1">
    <citation type="submission" date="2023-05" db="EMBL/GenBank/DDBJ databases">
        <title>B98-5 Cell Line De Novo Hybrid Assembly: An Optical Mapping Approach.</title>
        <authorList>
            <person name="Kananen K."/>
            <person name="Auerbach J.A."/>
            <person name="Kautto E."/>
            <person name="Blachly J.S."/>
        </authorList>
    </citation>
    <scope>NUCLEOTIDE SEQUENCE [LARGE SCALE GENOMIC DNA]</scope>
    <source>
        <strain evidence="1">B95-8</strain>
        <tissue evidence="1">Cell line</tissue>
    </source>
</reference>
<dbReference type="Proteomes" id="UP001266305">
    <property type="component" value="Unassembled WGS sequence"/>
</dbReference>
<feature type="non-terminal residue" evidence="1">
    <location>
        <position position="58"/>
    </location>
</feature>
<proteinExistence type="predicted"/>
<organism evidence="1 2">
    <name type="scientific">Saguinus oedipus</name>
    <name type="common">Cotton-top tamarin</name>
    <name type="synonym">Oedipomidas oedipus</name>
    <dbReference type="NCBI Taxonomy" id="9490"/>
    <lineage>
        <taxon>Eukaryota</taxon>
        <taxon>Metazoa</taxon>
        <taxon>Chordata</taxon>
        <taxon>Craniata</taxon>
        <taxon>Vertebrata</taxon>
        <taxon>Euteleostomi</taxon>
        <taxon>Mammalia</taxon>
        <taxon>Eutheria</taxon>
        <taxon>Euarchontoglires</taxon>
        <taxon>Primates</taxon>
        <taxon>Haplorrhini</taxon>
        <taxon>Platyrrhini</taxon>
        <taxon>Cebidae</taxon>
        <taxon>Callitrichinae</taxon>
        <taxon>Saguinus</taxon>
    </lineage>
</organism>
<accession>A0ABQ9TAG0</accession>
<sequence length="58" mass="6582">MYIYHVQDQLKSLNPSATFSRVDCSCVFFLSIFSSGDLRVAGSFGVRVEQKKRDYGVK</sequence>
<name>A0ABQ9TAG0_SAGOE</name>
<keyword evidence="2" id="KW-1185">Reference proteome</keyword>
<comment type="caution">
    <text evidence="1">The sequence shown here is derived from an EMBL/GenBank/DDBJ whole genome shotgun (WGS) entry which is preliminary data.</text>
</comment>
<evidence type="ECO:0000313" key="2">
    <source>
        <dbReference type="Proteomes" id="UP001266305"/>
    </source>
</evidence>
<dbReference type="EMBL" id="JASSZA010000106">
    <property type="protein sequence ID" value="KAK2081748.1"/>
    <property type="molecule type" value="Genomic_DNA"/>
</dbReference>
<protein>
    <submittedName>
        <fullName evidence="1">Uncharacterized protein</fullName>
    </submittedName>
</protein>
<evidence type="ECO:0000313" key="1">
    <source>
        <dbReference type="EMBL" id="KAK2081748.1"/>
    </source>
</evidence>
<gene>
    <name evidence="1" type="ORF">P7K49_040588</name>
</gene>